<gene>
    <name evidence="2" type="ORF">ACFFQ6_25925</name>
</gene>
<protein>
    <recommendedName>
        <fullName evidence="4">Restriction endonuclease</fullName>
    </recommendedName>
</protein>
<feature type="region of interest" description="Disordered" evidence="1">
    <location>
        <begin position="555"/>
        <end position="581"/>
    </location>
</feature>
<comment type="caution">
    <text evidence="2">The sequence shown here is derived from an EMBL/GenBank/DDBJ whole genome shotgun (WGS) entry which is preliminary data.</text>
</comment>
<sequence>MKGRMGVGPRWKYAEREDFEWAVEQLLIREHSEASVVRIPDDRGGDKGIDILVDYPARRIVYQLKFYTDGLSSNETTRKSQIKGSFDSAMKLTPRPDEWVLVIPCKYKDSIVTYVTDKLVAKVQGAKPEFAMIDQPALDAKLLDNPDLLDMFSRDSHFESLVKIHRAEESVLDGGVTDLSSRLRGLDRVVASQDEHWTLDYSSYQGTTIVSPRAKHPRAAEISPLGVRFGIDIAEADDTLTGSIRDALDFGAPGEVVLPANVIKDFTWFGPEFMSPAGELSEVHIGEAPGIQHLEGKAVRLSTYDGAGLETAAQEGTITRCARGLNGYAITAGFHRSLRITMLVPFAPGDTGSSSITLDTTGCEPREVHRGIGLRQAIRQAETIHIHLDGKKLSTLRIDEYPDEIDDSELRTTADIARDLDIVQDRTGSIFAMPTEISGLERIWLRILRIILDGGIAPIPRTTLNGHTHPGGEINPELCASLAVFHNATVQLFDRPLQLRAPLAYFHPKTSIQALGARDSAGSIPFQTAGADNTVFLAYLGNVVKTTTEITPWGLSGIDEPPVPKLNPKSEAPTHTRQSQP</sequence>
<proteinExistence type="predicted"/>
<dbReference type="RefSeq" id="WP_378375891.1">
    <property type="nucleotide sequence ID" value="NZ_JBHMAS010000066.1"/>
</dbReference>
<accession>A0ABV5XL46</accession>
<dbReference type="EMBL" id="JBHMAS010000066">
    <property type="protein sequence ID" value="MFB9783144.1"/>
    <property type="molecule type" value="Genomic_DNA"/>
</dbReference>
<evidence type="ECO:0000313" key="3">
    <source>
        <dbReference type="Proteomes" id="UP001589587"/>
    </source>
</evidence>
<name>A0ABV5XL46_9NOCA</name>
<evidence type="ECO:0008006" key="4">
    <source>
        <dbReference type="Google" id="ProtNLM"/>
    </source>
</evidence>
<evidence type="ECO:0000256" key="1">
    <source>
        <dbReference type="SAM" id="MobiDB-lite"/>
    </source>
</evidence>
<dbReference type="Proteomes" id="UP001589587">
    <property type="component" value="Unassembled WGS sequence"/>
</dbReference>
<evidence type="ECO:0000313" key="2">
    <source>
        <dbReference type="EMBL" id="MFB9783144.1"/>
    </source>
</evidence>
<reference evidence="2 3" key="1">
    <citation type="submission" date="2024-09" db="EMBL/GenBank/DDBJ databases">
        <authorList>
            <person name="Sun Q."/>
            <person name="Mori K."/>
        </authorList>
    </citation>
    <scope>NUCLEOTIDE SEQUENCE [LARGE SCALE GENOMIC DNA]</scope>
    <source>
        <strain evidence="2 3">JCM 11411</strain>
    </source>
</reference>
<keyword evidence="3" id="KW-1185">Reference proteome</keyword>
<organism evidence="2 3">
    <name type="scientific">Rhodococcus baikonurensis</name>
    <dbReference type="NCBI Taxonomy" id="172041"/>
    <lineage>
        <taxon>Bacteria</taxon>
        <taxon>Bacillati</taxon>
        <taxon>Actinomycetota</taxon>
        <taxon>Actinomycetes</taxon>
        <taxon>Mycobacteriales</taxon>
        <taxon>Nocardiaceae</taxon>
        <taxon>Rhodococcus</taxon>
        <taxon>Rhodococcus erythropolis group</taxon>
    </lineage>
</organism>